<protein>
    <recommendedName>
        <fullName evidence="2">DUF4398 domain-containing protein</fullName>
    </recommendedName>
</protein>
<dbReference type="Gene3D" id="1.20.1270.390">
    <property type="match status" value="1"/>
</dbReference>
<dbReference type="STRING" id="489703.SAMN04488038_103238"/>
<dbReference type="EMBL" id="FOFS01000003">
    <property type="protein sequence ID" value="SEQ06380.1"/>
    <property type="molecule type" value="Genomic_DNA"/>
</dbReference>
<dbReference type="AlphaFoldDB" id="A0A1H9CYU3"/>
<gene>
    <name evidence="3" type="ORF">SAMN04488038_103238</name>
</gene>
<name>A0A1H9CYU3_9GAMM</name>
<feature type="compositionally biased region" description="Basic and acidic residues" evidence="1">
    <location>
        <begin position="104"/>
        <end position="113"/>
    </location>
</feature>
<evidence type="ECO:0000313" key="4">
    <source>
        <dbReference type="Proteomes" id="UP000199233"/>
    </source>
</evidence>
<feature type="region of interest" description="Disordered" evidence="1">
    <location>
        <begin position="84"/>
        <end position="149"/>
    </location>
</feature>
<dbReference type="Pfam" id="PF14346">
    <property type="entry name" value="DUF4398"/>
    <property type="match status" value="1"/>
</dbReference>
<proteinExistence type="predicted"/>
<feature type="compositionally biased region" description="Polar residues" evidence="1">
    <location>
        <begin position="127"/>
        <end position="141"/>
    </location>
</feature>
<evidence type="ECO:0000259" key="2">
    <source>
        <dbReference type="Pfam" id="PF14346"/>
    </source>
</evidence>
<evidence type="ECO:0000313" key="3">
    <source>
        <dbReference type="EMBL" id="SEQ06380.1"/>
    </source>
</evidence>
<evidence type="ECO:0000256" key="1">
    <source>
        <dbReference type="SAM" id="MobiDB-lite"/>
    </source>
</evidence>
<reference evidence="3 4" key="1">
    <citation type="submission" date="2016-10" db="EMBL/GenBank/DDBJ databases">
        <authorList>
            <person name="de Groot N.N."/>
        </authorList>
    </citation>
    <scope>NUCLEOTIDE SEQUENCE [LARGE SCALE GENOMIC DNA]</scope>
    <source>
        <strain evidence="3 4">DSM 25927</strain>
    </source>
</reference>
<sequence>MLRIHRPGPLPMSIHPVKGLPMKPASVSIQILLAGGVLALAACVSVPAPPSDALQSADIALANAENEHAAEAAPLEMRSAHDKLAAAHGDAQQADGKRMTQARRQADEARADAELASAKARLARTEAVNQELQKSSNSLRQEIQRGPGV</sequence>
<organism evidence="3 4">
    <name type="scientific">Solimonas aquatica</name>
    <dbReference type="NCBI Taxonomy" id="489703"/>
    <lineage>
        <taxon>Bacteria</taxon>
        <taxon>Pseudomonadati</taxon>
        <taxon>Pseudomonadota</taxon>
        <taxon>Gammaproteobacteria</taxon>
        <taxon>Nevskiales</taxon>
        <taxon>Nevskiaceae</taxon>
        <taxon>Solimonas</taxon>
    </lineage>
</organism>
<accession>A0A1H9CYU3</accession>
<feature type="domain" description="DUF4398" evidence="2">
    <location>
        <begin position="53"/>
        <end position="131"/>
    </location>
</feature>
<keyword evidence="4" id="KW-1185">Reference proteome</keyword>
<dbReference type="InterPro" id="IPR025511">
    <property type="entry name" value="DUF4398"/>
</dbReference>
<dbReference type="Proteomes" id="UP000199233">
    <property type="component" value="Unassembled WGS sequence"/>
</dbReference>